<dbReference type="InterPro" id="IPR009197">
    <property type="entry name" value="MlrC"/>
</dbReference>
<keyword evidence="1" id="KW-0482">Metalloprotease</keyword>
<keyword evidence="1" id="KW-0479">Metal-binding</keyword>
<evidence type="ECO:0000313" key="5">
    <source>
        <dbReference type="Proteomes" id="UP000652198"/>
    </source>
</evidence>
<gene>
    <name evidence="4" type="ORF">GNZ12_08815</name>
</gene>
<accession>A0ABX2BKG0</accession>
<evidence type="ECO:0000259" key="2">
    <source>
        <dbReference type="Pfam" id="PF07171"/>
    </source>
</evidence>
<dbReference type="RefSeq" id="WP_172309973.1">
    <property type="nucleotide sequence ID" value="NZ_WOEY01000032.1"/>
</dbReference>
<comment type="cofactor">
    <cofactor evidence="1">
        <name>Zn(2+)</name>
        <dbReference type="ChEBI" id="CHEBI:29105"/>
    </cofactor>
    <text evidence="1">Binds 1 zinc ion per subunit.</text>
</comment>
<dbReference type="PIRSF" id="PIRSF012702">
    <property type="entry name" value="UCP012702"/>
    <property type="match status" value="1"/>
</dbReference>
<dbReference type="Proteomes" id="UP000652198">
    <property type="component" value="Unassembled WGS sequence"/>
</dbReference>
<dbReference type="InterPro" id="IPR015995">
    <property type="entry name" value="MlrC_N"/>
</dbReference>
<comment type="function">
    <text evidence="1">Involved in peptidolytic degradation of cyclic heptapeptide hepatotoxin microcystin (MC).</text>
</comment>
<protein>
    <recommendedName>
        <fullName evidence="1">Microcystinase C</fullName>
        <shortName evidence="1">MlrC</shortName>
    </recommendedName>
</protein>
<keyword evidence="1" id="KW-0378">Hydrolase</keyword>
<comment type="caution">
    <text evidence="4">The sequence shown here is derived from an EMBL/GenBank/DDBJ whole genome shotgun (WGS) entry which is preliminary data.</text>
</comment>
<dbReference type="Pfam" id="PF07171">
    <property type="entry name" value="MlrC_C"/>
    <property type="match status" value="1"/>
</dbReference>
<proteinExistence type="inferred from homology"/>
<dbReference type="InterPro" id="IPR010799">
    <property type="entry name" value="MlrC_C"/>
</dbReference>
<evidence type="ECO:0000256" key="1">
    <source>
        <dbReference type="PIRNR" id="PIRNR012702"/>
    </source>
</evidence>
<evidence type="ECO:0000259" key="3">
    <source>
        <dbReference type="Pfam" id="PF07364"/>
    </source>
</evidence>
<keyword evidence="1" id="KW-0645">Protease</keyword>
<name>A0ABX2BKG0_9BURK</name>
<feature type="domain" description="Microcystin LR degradation protein MlrC N-terminal" evidence="3">
    <location>
        <begin position="5"/>
        <end position="297"/>
    </location>
</feature>
<reference evidence="4 5" key="1">
    <citation type="submission" date="2019-11" db="EMBL/GenBank/DDBJ databases">
        <title>Metabolism of dissolved organic matter in forest soils.</title>
        <authorList>
            <person name="Cyle K.T."/>
            <person name="Wilhelm R.C."/>
            <person name="Martinez C.E."/>
        </authorList>
    </citation>
    <scope>NUCLEOTIDE SEQUENCE [LARGE SCALE GENOMIC DNA]</scope>
    <source>
        <strain evidence="4 5">1N</strain>
    </source>
</reference>
<comment type="similarity">
    <text evidence="1">Belongs to the peptidase M81 family.</text>
</comment>
<evidence type="ECO:0000313" key="4">
    <source>
        <dbReference type="EMBL" id="NPT41417.1"/>
    </source>
</evidence>
<organism evidence="4 5">
    <name type="scientific">Paraburkholderia solitsugae</name>
    <dbReference type="NCBI Taxonomy" id="2675748"/>
    <lineage>
        <taxon>Bacteria</taxon>
        <taxon>Pseudomonadati</taxon>
        <taxon>Pseudomonadota</taxon>
        <taxon>Betaproteobacteria</taxon>
        <taxon>Burkholderiales</taxon>
        <taxon>Burkholderiaceae</taxon>
        <taxon>Paraburkholderia</taxon>
    </lineage>
</organism>
<dbReference type="Pfam" id="PF07364">
    <property type="entry name" value="DUF1485"/>
    <property type="match status" value="1"/>
</dbReference>
<feature type="domain" description="Microcystin LR degradation protein MlrC C-terminal" evidence="2">
    <location>
        <begin position="311"/>
        <end position="488"/>
    </location>
</feature>
<sequence length="519" mass="55715">MKSPRIAILGFAIESNRFAPVATRADFVSRAYLPDAALLADARSDAPVMTPEIPAFVRTMDTIRPWTPVPILFANAESGGPVEHEFFTDTLREFEQRLRAALPLDAVYICEHGAAITTEEHDPDGVVFTLVRRVVGPAVPIVATVDLHANVSDRMVDAVDTLVSYRRNPHTDMAERGADAARILTELVDGMRTAVAHVRMPVCAPPTQLLTAPGTGPYAEMIRRAEALDDPRIVNVSIVGGFAFADTPKNGLTVLVTTRGDAPLAAQVANDLASYAWRERAAFTPRLTPVEDAVRLAKITGDDPSRAPLLLADVADNPGGGGRGNTPFMLKALLEHEVRGAILGVVTDPELAADAHAAGTGHAFHARFNRAETTAYSEPFEAPARVLRLHAGKGVGRRGQLAGCSFDLGPSAALQLGGVTVIVISKRHQCHEPMFFEMFGIDIARARVVVLKSRGHFRAAFDEFFSDAQIVSVDAPGLTSPILSRFDFTGMPRPVVPLDNIATWMPKARTVLPGSNAIG</sequence>
<keyword evidence="5" id="KW-1185">Reference proteome</keyword>
<dbReference type="EMBL" id="WOEY01000032">
    <property type="protein sequence ID" value="NPT41417.1"/>
    <property type="molecule type" value="Genomic_DNA"/>
</dbReference>